<dbReference type="AlphaFoldDB" id="A0AAV0IZH1"/>
<protein>
    <submittedName>
        <fullName evidence="1">Uncharacterized protein</fullName>
    </submittedName>
</protein>
<dbReference type="EMBL" id="CAMGYJ010000004">
    <property type="protein sequence ID" value="CAI0402873.1"/>
    <property type="molecule type" value="Genomic_DNA"/>
</dbReference>
<accession>A0AAV0IZH1</accession>
<keyword evidence="2" id="KW-1185">Reference proteome</keyword>
<evidence type="ECO:0000313" key="1">
    <source>
        <dbReference type="EMBL" id="CAI0402873.1"/>
    </source>
</evidence>
<dbReference type="Proteomes" id="UP001154282">
    <property type="component" value="Unassembled WGS sequence"/>
</dbReference>
<comment type="caution">
    <text evidence="1">The sequence shown here is derived from an EMBL/GenBank/DDBJ whole genome shotgun (WGS) entry which is preliminary data.</text>
</comment>
<sequence length="66" mass="7407">MEEWLVDRKRILGGHLSLTFSFQRLVTWRSERFTKSSPSPLSPESGYIFGRLSGPAVCLGSNCAVF</sequence>
<organism evidence="1 2">
    <name type="scientific">Linum tenue</name>
    <dbReference type="NCBI Taxonomy" id="586396"/>
    <lineage>
        <taxon>Eukaryota</taxon>
        <taxon>Viridiplantae</taxon>
        <taxon>Streptophyta</taxon>
        <taxon>Embryophyta</taxon>
        <taxon>Tracheophyta</taxon>
        <taxon>Spermatophyta</taxon>
        <taxon>Magnoliopsida</taxon>
        <taxon>eudicotyledons</taxon>
        <taxon>Gunneridae</taxon>
        <taxon>Pentapetalae</taxon>
        <taxon>rosids</taxon>
        <taxon>fabids</taxon>
        <taxon>Malpighiales</taxon>
        <taxon>Linaceae</taxon>
        <taxon>Linum</taxon>
    </lineage>
</organism>
<gene>
    <name evidence="1" type="ORF">LITE_LOCUS11808</name>
</gene>
<reference evidence="1" key="1">
    <citation type="submission" date="2022-08" db="EMBL/GenBank/DDBJ databases">
        <authorList>
            <person name="Gutierrez-Valencia J."/>
        </authorList>
    </citation>
    <scope>NUCLEOTIDE SEQUENCE</scope>
</reference>
<name>A0AAV0IZH1_9ROSI</name>
<proteinExistence type="predicted"/>
<evidence type="ECO:0000313" key="2">
    <source>
        <dbReference type="Proteomes" id="UP001154282"/>
    </source>
</evidence>